<evidence type="ECO:0000313" key="1">
    <source>
        <dbReference type="EMBL" id="KAJ1678001.1"/>
    </source>
</evidence>
<sequence>TKMRDIDIEATPLLDGDDGASTMRWLNTVIADMRRRQVHPKLWAKEALRYADDTTAEAYYEHLRQNRIRHYEAEWTHFINFMLTRGQRQPPSKK</sequence>
<reference evidence="1" key="1">
    <citation type="submission" date="2022-06" db="EMBL/GenBank/DDBJ databases">
        <title>Phylogenomic reconstructions and comparative analyses of Kickxellomycotina fungi.</title>
        <authorList>
            <person name="Reynolds N.K."/>
            <person name="Stajich J.E."/>
            <person name="Barry K."/>
            <person name="Grigoriev I.V."/>
            <person name="Crous P."/>
            <person name="Smith M.E."/>
        </authorList>
    </citation>
    <scope>NUCLEOTIDE SEQUENCE</scope>
    <source>
        <strain evidence="1">RSA 2271</strain>
    </source>
</reference>
<accession>A0ACC1HQQ2</accession>
<proteinExistence type="predicted"/>
<gene>
    <name evidence="1" type="ORF">EV182_004979</name>
</gene>
<dbReference type="EMBL" id="JAMZIH010001653">
    <property type="protein sequence ID" value="KAJ1678001.1"/>
    <property type="molecule type" value="Genomic_DNA"/>
</dbReference>
<evidence type="ECO:0000313" key="2">
    <source>
        <dbReference type="Proteomes" id="UP001145114"/>
    </source>
</evidence>
<dbReference type="Proteomes" id="UP001145114">
    <property type="component" value="Unassembled WGS sequence"/>
</dbReference>
<comment type="caution">
    <text evidence="1">The sequence shown here is derived from an EMBL/GenBank/DDBJ whole genome shotgun (WGS) entry which is preliminary data.</text>
</comment>
<organism evidence="1 2">
    <name type="scientific">Spiromyces aspiralis</name>
    <dbReference type="NCBI Taxonomy" id="68401"/>
    <lineage>
        <taxon>Eukaryota</taxon>
        <taxon>Fungi</taxon>
        <taxon>Fungi incertae sedis</taxon>
        <taxon>Zoopagomycota</taxon>
        <taxon>Kickxellomycotina</taxon>
        <taxon>Kickxellomycetes</taxon>
        <taxon>Kickxellales</taxon>
        <taxon>Kickxellaceae</taxon>
        <taxon>Spiromyces</taxon>
    </lineage>
</organism>
<feature type="non-terminal residue" evidence="1">
    <location>
        <position position="1"/>
    </location>
</feature>
<keyword evidence="2" id="KW-1185">Reference proteome</keyword>
<protein>
    <submittedName>
        <fullName evidence="1">Uncharacterized protein</fullName>
    </submittedName>
</protein>
<name>A0ACC1HQQ2_9FUNG</name>